<comment type="caution">
    <text evidence="1">The sequence shown here is derived from an EMBL/GenBank/DDBJ whole genome shotgun (WGS) entry which is preliminary data.</text>
</comment>
<organism evidence="1 2">
    <name type="scientific">Pleuronectes platessa</name>
    <name type="common">European plaice</name>
    <dbReference type="NCBI Taxonomy" id="8262"/>
    <lineage>
        <taxon>Eukaryota</taxon>
        <taxon>Metazoa</taxon>
        <taxon>Chordata</taxon>
        <taxon>Craniata</taxon>
        <taxon>Vertebrata</taxon>
        <taxon>Euteleostomi</taxon>
        <taxon>Actinopterygii</taxon>
        <taxon>Neopterygii</taxon>
        <taxon>Teleostei</taxon>
        <taxon>Neoteleostei</taxon>
        <taxon>Acanthomorphata</taxon>
        <taxon>Carangaria</taxon>
        <taxon>Pleuronectiformes</taxon>
        <taxon>Pleuronectoidei</taxon>
        <taxon>Pleuronectidae</taxon>
        <taxon>Pleuronectes</taxon>
    </lineage>
</organism>
<sequence>MSDGDDGEEASTGEVGDTLMNQFHIQFRLVPGAGSKLRQCLQILWPSLAFPLPFVIGNGNSKMKNDVIPLRSKTNPLLFGPADAAATEEPAPPSLSGHDYSLDFRNIRATRARNTVKVTIADLFLAVTRRTETSHPVPLSTVFSRSAR</sequence>
<protein>
    <submittedName>
        <fullName evidence="1">Uncharacterized protein</fullName>
    </submittedName>
</protein>
<dbReference type="Proteomes" id="UP001153269">
    <property type="component" value="Unassembled WGS sequence"/>
</dbReference>
<keyword evidence="2" id="KW-1185">Reference proteome</keyword>
<gene>
    <name evidence="1" type="ORF">PLEPLA_LOCUS7417</name>
</gene>
<reference evidence="1" key="1">
    <citation type="submission" date="2020-03" db="EMBL/GenBank/DDBJ databases">
        <authorList>
            <person name="Weist P."/>
        </authorList>
    </citation>
    <scope>NUCLEOTIDE SEQUENCE</scope>
</reference>
<dbReference type="EMBL" id="CADEAL010000398">
    <property type="protein sequence ID" value="CAB1419569.1"/>
    <property type="molecule type" value="Genomic_DNA"/>
</dbReference>
<proteinExistence type="predicted"/>
<name>A0A9N7YCS6_PLEPL</name>
<accession>A0A9N7YCS6</accession>
<evidence type="ECO:0000313" key="1">
    <source>
        <dbReference type="EMBL" id="CAB1419569.1"/>
    </source>
</evidence>
<evidence type="ECO:0000313" key="2">
    <source>
        <dbReference type="Proteomes" id="UP001153269"/>
    </source>
</evidence>
<dbReference type="AlphaFoldDB" id="A0A9N7YCS6"/>